<feature type="transmembrane region" description="Helical" evidence="1">
    <location>
        <begin position="6"/>
        <end position="24"/>
    </location>
</feature>
<dbReference type="Proteomes" id="UP001598114">
    <property type="component" value="Unassembled WGS sequence"/>
</dbReference>
<sequence>MLVYKLVLGVFFSLLLLASLILKDRIEPEINKSPKLYLVAFFLVFRLFPFLLIYVYLGFDARSDVLMFYDSAVSAAKGAWVYRDFESAYSPLFPYFTVLPLWFWESPKAIILQMILLEFGILLATIKLRNASAFQGLLYLLLPASFILSVLGGQEDIFMWGGVVLALLVFQRNKNYLMLGVILGLGLLITKALLVLLIIVILIALKERINVLVGLLLVGIPSLIILYFNIGWDFLSPIQQANDPRLPNIWSILHPLTNGLIPLGPKWLNWVGLLSILFVGCFYIARNRTEKLIEQLPHLFLVVYMWMMVSQQSSVVNYAYTILMPLVFWGKMSEKPIFWIGLVLFNFAVILQAPLWWGMGMIYFHSISDLMVPSHALEYFLELLVVGSLFWFLKNMLFLKK</sequence>
<keyword evidence="3" id="KW-1185">Reference proteome</keyword>
<dbReference type="RefSeq" id="WP_377977257.1">
    <property type="nucleotide sequence ID" value="NZ_JBBKYA010000005.1"/>
</dbReference>
<dbReference type="EMBL" id="JBBKYA010000005">
    <property type="protein sequence ID" value="MFD3276817.1"/>
    <property type="molecule type" value="Genomic_DNA"/>
</dbReference>
<evidence type="ECO:0000256" key="1">
    <source>
        <dbReference type="SAM" id="Phobius"/>
    </source>
</evidence>
<feature type="transmembrane region" description="Helical" evidence="1">
    <location>
        <begin position="138"/>
        <end position="170"/>
    </location>
</feature>
<feature type="transmembrane region" description="Helical" evidence="1">
    <location>
        <begin position="211"/>
        <end position="230"/>
    </location>
</feature>
<evidence type="ECO:0000313" key="3">
    <source>
        <dbReference type="Proteomes" id="UP001598114"/>
    </source>
</evidence>
<feature type="transmembrane region" description="Helical" evidence="1">
    <location>
        <begin position="109"/>
        <end position="126"/>
    </location>
</feature>
<feature type="transmembrane region" description="Helical" evidence="1">
    <location>
        <begin position="36"/>
        <end position="57"/>
    </location>
</feature>
<reference evidence="2 3" key="1">
    <citation type="submission" date="2024-03" db="EMBL/GenBank/DDBJ databases">
        <title>Aquirufa genome sequencing.</title>
        <authorList>
            <person name="Pitt A."/>
            <person name="Hahn M.W."/>
        </authorList>
    </citation>
    <scope>NUCLEOTIDE SEQUENCE [LARGE SCALE GENOMIC DNA]</scope>
    <source>
        <strain evidence="2 3">PLAD-142S6K</strain>
    </source>
</reference>
<keyword evidence="1" id="KW-0472">Membrane</keyword>
<keyword evidence="1" id="KW-0812">Transmembrane</keyword>
<organism evidence="2 3">
    <name type="scientific">Aquirufa echingensis</name>
    <dbReference type="NCBI Taxonomy" id="3096516"/>
    <lineage>
        <taxon>Bacteria</taxon>
        <taxon>Pseudomonadati</taxon>
        <taxon>Bacteroidota</taxon>
        <taxon>Cytophagia</taxon>
        <taxon>Cytophagales</taxon>
        <taxon>Flectobacillaceae</taxon>
        <taxon>Aquirufa</taxon>
    </lineage>
</organism>
<protein>
    <recommendedName>
        <fullName evidence="4">DUF2029 domain-containing protein</fullName>
    </recommendedName>
</protein>
<proteinExistence type="predicted"/>
<accession>A0ABW6D0V3</accession>
<evidence type="ECO:0008006" key="4">
    <source>
        <dbReference type="Google" id="ProtNLM"/>
    </source>
</evidence>
<feature type="transmembrane region" description="Helical" evidence="1">
    <location>
        <begin position="267"/>
        <end position="285"/>
    </location>
</feature>
<feature type="transmembrane region" description="Helical" evidence="1">
    <location>
        <begin position="337"/>
        <end position="359"/>
    </location>
</feature>
<name>A0ABW6D0V3_9BACT</name>
<evidence type="ECO:0000313" key="2">
    <source>
        <dbReference type="EMBL" id="MFD3276817.1"/>
    </source>
</evidence>
<feature type="transmembrane region" description="Helical" evidence="1">
    <location>
        <begin position="292"/>
        <end position="309"/>
    </location>
</feature>
<gene>
    <name evidence="2" type="ORF">SKC38_11310</name>
</gene>
<comment type="caution">
    <text evidence="2">The sequence shown here is derived from an EMBL/GenBank/DDBJ whole genome shotgun (WGS) entry which is preliminary data.</text>
</comment>
<feature type="transmembrane region" description="Helical" evidence="1">
    <location>
        <begin position="379"/>
        <end position="399"/>
    </location>
</feature>
<feature type="transmembrane region" description="Helical" evidence="1">
    <location>
        <begin position="176"/>
        <end position="204"/>
    </location>
</feature>
<keyword evidence="1" id="KW-1133">Transmembrane helix</keyword>
<feature type="transmembrane region" description="Helical" evidence="1">
    <location>
        <begin position="315"/>
        <end position="330"/>
    </location>
</feature>